<evidence type="ECO:0000313" key="2">
    <source>
        <dbReference type="Proteomes" id="UP000231383"/>
    </source>
</evidence>
<sequence>MSEKFTPGPRCPTPETCDGRRYQSCYGASLIAEEVKNVRIGMETDPETLIGVLNRVTCENPAAIQAGIEAQTYLGTLSK</sequence>
<dbReference type="AlphaFoldDB" id="A0A2M8F2A7"/>
<reference evidence="2" key="1">
    <citation type="submission" date="2017-09" db="EMBL/GenBank/DDBJ databases">
        <title>Depth-based differentiation of microbial function through sediment-hosted aquifers and enrichment of novel symbionts in the deep terrestrial subsurface.</title>
        <authorList>
            <person name="Probst A.J."/>
            <person name="Ladd B."/>
            <person name="Jarett J.K."/>
            <person name="Geller-Mcgrath D.E."/>
            <person name="Sieber C.M.K."/>
            <person name="Emerson J.B."/>
            <person name="Anantharaman K."/>
            <person name="Thomas B.C."/>
            <person name="Malmstrom R."/>
            <person name="Stieglmeier M."/>
            <person name="Klingl A."/>
            <person name="Woyke T."/>
            <person name="Ryan C.M."/>
            <person name="Banfield J.F."/>
        </authorList>
    </citation>
    <scope>NUCLEOTIDE SEQUENCE [LARGE SCALE GENOMIC DNA]</scope>
</reference>
<evidence type="ECO:0000313" key="1">
    <source>
        <dbReference type="EMBL" id="PJC33419.1"/>
    </source>
</evidence>
<dbReference type="EMBL" id="PFSC01000041">
    <property type="protein sequence ID" value="PJC33419.1"/>
    <property type="molecule type" value="Genomic_DNA"/>
</dbReference>
<organism evidence="1 2">
    <name type="scientific">Candidatus Roizmanbacteria bacterium CG_4_9_14_0_2_um_filter_39_13</name>
    <dbReference type="NCBI Taxonomy" id="1974839"/>
    <lineage>
        <taxon>Bacteria</taxon>
        <taxon>Candidatus Roizmaniibacteriota</taxon>
    </lineage>
</organism>
<dbReference type="Proteomes" id="UP000231383">
    <property type="component" value="Unassembled WGS sequence"/>
</dbReference>
<proteinExistence type="predicted"/>
<gene>
    <name evidence="1" type="ORF">CO051_01485</name>
</gene>
<accession>A0A2M8F2A7</accession>
<protein>
    <submittedName>
        <fullName evidence="1">Uncharacterized protein</fullName>
    </submittedName>
</protein>
<comment type="caution">
    <text evidence="1">The sequence shown here is derived from an EMBL/GenBank/DDBJ whole genome shotgun (WGS) entry which is preliminary data.</text>
</comment>
<name>A0A2M8F2A7_9BACT</name>